<evidence type="ECO:0000313" key="2">
    <source>
        <dbReference type="EMBL" id="KAK4138583.1"/>
    </source>
</evidence>
<feature type="compositionally biased region" description="Polar residues" evidence="1">
    <location>
        <begin position="13"/>
        <end position="22"/>
    </location>
</feature>
<protein>
    <submittedName>
        <fullName evidence="2">Uncharacterized protein</fullName>
    </submittedName>
</protein>
<proteinExistence type="predicted"/>
<feature type="compositionally biased region" description="Polar residues" evidence="1">
    <location>
        <begin position="95"/>
        <end position="113"/>
    </location>
</feature>
<evidence type="ECO:0000256" key="1">
    <source>
        <dbReference type="SAM" id="MobiDB-lite"/>
    </source>
</evidence>
<dbReference type="EMBL" id="MU853401">
    <property type="protein sequence ID" value="KAK4138583.1"/>
    <property type="molecule type" value="Genomic_DNA"/>
</dbReference>
<name>A0AAN6UT52_9PEZI</name>
<comment type="caution">
    <text evidence="2">The sequence shown here is derived from an EMBL/GenBank/DDBJ whole genome shotgun (WGS) entry which is preliminary data.</text>
</comment>
<gene>
    <name evidence="2" type="ORF">BT67DRAFT_14728</name>
</gene>
<reference evidence="2" key="2">
    <citation type="submission" date="2023-05" db="EMBL/GenBank/DDBJ databases">
        <authorList>
            <consortium name="Lawrence Berkeley National Laboratory"/>
            <person name="Steindorff A."/>
            <person name="Hensen N."/>
            <person name="Bonometti L."/>
            <person name="Westerberg I."/>
            <person name="Brannstrom I.O."/>
            <person name="Guillou S."/>
            <person name="Cros-Aarteil S."/>
            <person name="Calhoun S."/>
            <person name="Haridas S."/>
            <person name="Kuo A."/>
            <person name="Mondo S."/>
            <person name="Pangilinan J."/>
            <person name="Riley R."/>
            <person name="Labutti K."/>
            <person name="Andreopoulos B."/>
            <person name="Lipzen A."/>
            <person name="Chen C."/>
            <person name="Yanf M."/>
            <person name="Daum C."/>
            <person name="Ng V."/>
            <person name="Clum A."/>
            <person name="Ohm R."/>
            <person name="Martin F."/>
            <person name="Silar P."/>
            <person name="Natvig D."/>
            <person name="Lalanne C."/>
            <person name="Gautier V."/>
            <person name="Ament-Velasquez S.L."/>
            <person name="Kruys A."/>
            <person name="Hutchinson M.I."/>
            <person name="Powell A.J."/>
            <person name="Barry K."/>
            <person name="Miller A.N."/>
            <person name="Grigoriev I.V."/>
            <person name="Debuchy R."/>
            <person name="Gladieux P."/>
            <person name="Thoren M.H."/>
            <person name="Johannesson H."/>
        </authorList>
    </citation>
    <scope>NUCLEOTIDE SEQUENCE</scope>
    <source>
        <strain evidence="2">CBS 123565</strain>
    </source>
</reference>
<evidence type="ECO:0000313" key="3">
    <source>
        <dbReference type="Proteomes" id="UP001304895"/>
    </source>
</evidence>
<feature type="region of interest" description="Disordered" evidence="1">
    <location>
        <begin position="1"/>
        <end position="118"/>
    </location>
</feature>
<accession>A0AAN6UT52</accession>
<organism evidence="2 3">
    <name type="scientific">Trichocladium antarcticum</name>
    <dbReference type="NCBI Taxonomy" id="1450529"/>
    <lineage>
        <taxon>Eukaryota</taxon>
        <taxon>Fungi</taxon>
        <taxon>Dikarya</taxon>
        <taxon>Ascomycota</taxon>
        <taxon>Pezizomycotina</taxon>
        <taxon>Sordariomycetes</taxon>
        <taxon>Sordariomycetidae</taxon>
        <taxon>Sordariales</taxon>
        <taxon>Chaetomiaceae</taxon>
        <taxon>Trichocladium</taxon>
    </lineage>
</organism>
<keyword evidence="3" id="KW-1185">Reference proteome</keyword>
<feature type="compositionally biased region" description="Basic and acidic residues" evidence="1">
    <location>
        <begin position="79"/>
        <end position="92"/>
    </location>
</feature>
<dbReference type="AlphaFoldDB" id="A0AAN6UT52"/>
<dbReference type="Proteomes" id="UP001304895">
    <property type="component" value="Unassembled WGS sequence"/>
</dbReference>
<reference evidence="2" key="1">
    <citation type="journal article" date="2023" name="Mol. Phylogenet. Evol.">
        <title>Genome-scale phylogeny and comparative genomics of the fungal order Sordariales.</title>
        <authorList>
            <person name="Hensen N."/>
            <person name="Bonometti L."/>
            <person name="Westerberg I."/>
            <person name="Brannstrom I.O."/>
            <person name="Guillou S."/>
            <person name="Cros-Aarteil S."/>
            <person name="Calhoun S."/>
            <person name="Haridas S."/>
            <person name="Kuo A."/>
            <person name="Mondo S."/>
            <person name="Pangilinan J."/>
            <person name="Riley R."/>
            <person name="LaButti K."/>
            <person name="Andreopoulos B."/>
            <person name="Lipzen A."/>
            <person name="Chen C."/>
            <person name="Yan M."/>
            <person name="Daum C."/>
            <person name="Ng V."/>
            <person name="Clum A."/>
            <person name="Steindorff A."/>
            <person name="Ohm R.A."/>
            <person name="Martin F."/>
            <person name="Silar P."/>
            <person name="Natvig D.O."/>
            <person name="Lalanne C."/>
            <person name="Gautier V."/>
            <person name="Ament-Velasquez S.L."/>
            <person name="Kruys A."/>
            <person name="Hutchinson M.I."/>
            <person name="Powell A.J."/>
            <person name="Barry K."/>
            <person name="Miller A.N."/>
            <person name="Grigoriev I.V."/>
            <person name="Debuchy R."/>
            <person name="Gladieux P."/>
            <person name="Hiltunen Thoren M."/>
            <person name="Johannesson H."/>
        </authorList>
    </citation>
    <scope>NUCLEOTIDE SEQUENCE</scope>
    <source>
        <strain evidence="2">CBS 123565</strain>
    </source>
</reference>
<sequence>MMSSVQPPGAAGVSQQNGSGSPSAARRQGPGRVLQTTLKPGIDDGRHILPMTRTEGDKSTQDTASTPAWQPSGRRNRRDKAASEDLERRGDLSRQPGQRVQLVRSQASGSRQAPGSDHHITNSFHCGFPFRYSVACASSRRPLPFFSQHRPWPEASETSMTWEFLRSVISVVQGGWSLPADIVETRQRLPPTLAACGLD</sequence>